<reference evidence="2" key="1">
    <citation type="submission" date="2022-12" db="EMBL/GenBank/DDBJ databases">
        <title>Paraconexibacter alkalitolerans sp. nov. and Baekduia alba sp. nov., isolated from soil and emended description of the genera Paraconexibacter (Chun et al., 2020) and Baekduia (An et al., 2020).</title>
        <authorList>
            <person name="Vieira S."/>
            <person name="Huber K.J."/>
            <person name="Geppert A."/>
            <person name="Wolf J."/>
            <person name="Neumann-Schaal M."/>
            <person name="Muesken M."/>
            <person name="Overmann J."/>
        </authorList>
    </citation>
    <scope>NUCLEOTIDE SEQUENCE</scope>
    <source>
        <strain evidence="2">AEG42_29</strain>
    </source>
</reference>
<sequence>MSLFAFVQMEFPWEIGPPDGRYVLRGHAGQPSHVLVVTTLGAVERRRLLSKRSPKPKAAGAEPGPEPVTTTRVTLVQAEALADEAAGQAWMKTANLSAEVDDAIDVLNGVLHAHRTSAMDPFTRDVTRRQALVVRSGVGEGEAVAHGRWATAVEIPSPAKPASERRTAALRPQERLAAILSGRDVALASEELVLRARADIDAGRTREASLQVRVALEAAIAELEPWADGADLARRIEELRELRAPVAAAANSALQGGLDDETAERVEHAIKRVEAALRVRTNAGLA</sequence>
<evidence type="ECO:0008006" key="3">
    <source>
        <dbReference type="Google" id="ProtNLM"/>
    </source>
</evidence>
<dbReference type="RefSeq" id="WP_354701241.1">
    <property type="nucleotide sequence ID" value="NZ_CP114014.1"/>
</dbReference>
<name>A0AAU7ASX5_9ACTN</name>
<gene>
    <name evidence="2" type="ORF">DSM112329_01550</name>
</gene>
<dbReference type="KEGG" id="parq:DSM112329_01550"/>
<organism evidence="2">
    <name type="scientific">Paraconexibacter sp. AEG42_29</name>
    <dbReference type="NCBI Taxonomy" id="2997339"/>
    <lineage>
        <taxon>Bacteria</taxon>
        <taxon>Bacillati</taxon>
        <taxon>Actinomycetota</taxon>
        <taxon>Thermoleophilia</taxon>
        <taxon>Solirubrobacterales</taxon>
        <taxon>Paraconexibacteraceae</taxon>
        <taxon>Paraconexibacter</taxon>
    </lineage>
</organism>
<proteinExistence type="predicted"/>
<feature type="region of interest" description="Disordered" evidence="1">
    <location>
        <begin position="47"/>
        <end position="69"/>
    </location>
</feature>
<evidence type="ECO:0000313" key="2">
    <source>
        <dbReference type="EMBL" id="XAY04714.1"/>
    </source>
</evidence>
<accession>A0AAU7ASX5</accession>
<dbReference type="AlphaFoldDB" id="A0AAU7ASX5"/>
<protein>
    <recommendedName>
        <fullName evidence="3">PE-PGRS family protein</fullName>
    </recommendedName>
</protein>
<evidence type="ECO:0000256" key="1">
    <source>
        <dbReference type="SAM" id="MobiDB-lite"/>
    </source>
</evidence>
<dbReference type="EMBL" id="CP114014">
    <property type="protein sequence ID" value="XAY04714.1"/>
    <property type="molecule type" value="Genomic_DNA"/>
</dbReference>